<dbReference type="EMBL" id="MT631169">
    <property type="protein sequence ID" value="QNO46142.1"/>
    <property type="molecule type" value="Genomic_DNA"/>
</dbReference>
<protein>
    <recommendedName>
        <fullName evidence="2">Methanogenesis marker 7 protein</fullName>
    </recommendedName>
</protein>
<evidence type="ECO:0000313" key="1">
    <source>
        <dbReference type="EMBL" id="QNO46142.1"/>
    </source>
</evidence>
<sequence>MLEPIMYEGGVFKHNLVIELIEDLGGYVLQTNYMQTEVMIQMLCPHEDVSMLEDLAKELRAKITRAPLTGTDIIVIAPTLAYHHLPHHACDVAEYMRRQGANTTLIGLARGVGRRIAQISAKERALTDEHDLAVFTLGNFEDCLMKEKYVLYKDIEIPCVITGTPELSTTPAYAKAYVGHLGRIAHRLRNEGEIGALDKLAEVVGVILDEQRLEISKDPLTTHPARIMKEIKEQIPEINKSLSPAPITLQLMGARVKLPYSQYKEAIENIEFEEGPNLGEIARVLPSGMRDYMLIRILPKSVTGFVI</sequence>
<dbReference type="PIRSF" id="PIRSF019164">
    <property type="entry name" value="UCP019164"/>
    <property type="match status" value="1"/>
</dbReference>
<organism evidence="1">
    <name type="scientific">Candidatus Methanogaster sp. ANME-2c ERB4</name>
    <dbReference type="NCBI Taxonomy" id="2759911"/>
    <lineage>
        <taxon>Archaea</taxon>
        <taxon>Methanobacteriati</taxon>
        <taxon>Methanobacteriota</taxon>
        <taxon>Stenosarchaea group</taxon>
        <taxon>Methanomicrobia</taxon>
        <taxon>Methanosarcinales</taxon>
        <taxon>ANME-2 cluster</taxon>
        <taxon>Candidatus Methanogasteraceae</taxon>
        <taxon>Candidatus Methanogaster</taxon>
    </lineage>
</organism>
<dbReference type="Pfam" id="PF04609">
    <property type="entry name" value="MCR_C"/>
    <property type="match status" value="1"/>
</dbReference>
<dbReference type="InterPro" id="IPR011312">
    <property type="entry name" value="Menthan_mark_7"/>
</dbReference>
<accession>A0A7G9YDQ8</accession>
<evidence type="ECO:0008006" key="2">
    <source>
        <dbReference type="Google" id="ProtNLM"/>
    </source>
</evidence>
<dbReference type="AlphaFoldDB" id="A0A7G9YDQ8"/>
<proteinExistence type="predicted"/>
<name>A0A7G9YDQ8_9EURY</name>
<gene>
    <name evidence="1" type="ORF">MFHEKKGA_00036</name>
</gene>
<dbReference type="NCBIfam" id="TIGR03274">
    <property type="entry name" value="methan_mark_7"/>
    <property type="match status" value="1"/>
</dbReference>
<reference evidence="1" key="1">
    <citation type="submission" date="2020-06" db="EMBL/GenBank/DDBJ databases">
        <title>Unique genomic features of the anaerobic methanotrophic archaea.</title>
        <authorList>
            <person name="Chadwick G.L."/>
            <person name="Skennerton C.T."/>
            <person name="Laso-Perez R."/>
            <person name="Leu A.O."/>
            <person name="Speth D.R."/>
            <person name="Yu H."/>
            <person name="Morgan-Lang C."/>
            <person name="Hatzenpichler R."/>
            <person name="Goudeau D."/>
            <person name="Malmstrom R."/>
            <person name="Brazelton W.J."/>
            <person name="Woyke T."/>
            <person name="Hallam S.J."/>
            <person name="Tyson G.W."/>
            <person name="Wegener G."/>
            <person name="Boetius A."/>
            <person name="Orphan V."/>
        </authorList>
    </citation>
    <scope>NUCLEOTIDE SEQUENCE</scope>
</reference>
<dbReference type="InterPro" id="IPR026327">
    <property type="entry name" value="Me_CoM_Rdtase_prot-C-like"/>
</dbReference>